<keyword evidence="3" id="KW-0201">Cytochrome c-type biogenesis</keyword>
<dbReference type="GO" id="GO:0017004">
    <property type="term" value="P:cytochrome complex assembly"/>
    <property type="evidence" value="ECO:0007669"/>
    <property type="project" value="UniProtKB-KW"/>
</dbReference>
<dbReference type="GO" id="GO:0016020">
    <property type="term" value="C:membrane"/>
    <property type="evidence" value="ECO:0007669"/>
    <property type="project" value="UniProtKB-SubCell"/>
</dbReference>
<evidence type="ECO:0000256" key="1">
    <source>
        <dbReference type="ARBA" id="ARBA00004141"/>
    </source>
</evidence>
<evidence type="ECO:0000256" key="4">
    <source>
        <dbReference type="ARBA" id="ARBA00022989"/>
    </source>
</evidence>
<feature type="transmembrane region" description="Helical" evidence="6">
    <location>
        <begin position="68"/>
        <end position="87"/>
    </location>
</feature>
<dbReference type="PANTHER" id="PTHR31566">
    <property type="entry name" value="CYTOCHROME C BIOGENESIS PROTEIN CCS1, CHLOROPLASTIC"/>
    <property type="match status" value="1"/>
</dbReference>
<organism evidence="8">
    <name type="scientific">Desulfurivibrio alkaliphilus</name>
    <dbReference type="NCBI Taxonomy" id="427923"/>
    <lineage>
        <taxon>Bacteria</taxon>
        <taxon>Pseudomonadati</taxon>
        <taxon>Thermodesulfobacteriota</taxon>
        <taxon>Desulfobulbia</taxon>
        <taxon>Desulfobulbales</taxon>
        <taxon>Desulfobulbaceae</taxon>
        <taxon>Desulfurivibrio</taxon>
    </lineage>
</organism>
<comment type="subcellular location">
    <subcellularLocation>
        <location evidence="1">Membrane</location>
        <topology evidence="1">Multi-pass membrane protein</topology>
    </subcellularLocation>
</comment>
<keyword evidence="5 6" id="KW-0472">Membrane</keyword>
<keyword evidence="2 6" id="KW-0812">Transmembrane</keyword>
<feature type="transmembrane region" description="Helical" evidence="6">
    <location>
        <begin position="379"/>
        <end position="398"/>
    </location>
</feature>
<dbReference type="Pfam" id="PF05140">
    <property type="entry name" value="ResB"/>
    <property type="match status" value="2"/>
</dbReference>
<gene>
    <name evidence="8" type="ORF">ENN98_06795</name>
</gene>
<accession>A0A7C2TIB6</accession>
<sequence length="448" mass="51086">MTKERNQVWRLFASVKLALWLITLLAASSILGTIIPQHKAPEYYIQEYGSELARLFQVMDIVPNMYGSWWFVALLVLFSINLIVCSLDRLPNTWRMVVLDNLETTPERLQKMPLKAEMQINEEPAAAGERVRRLLAAAGWKTAARDKEGGVLLFSQKGAWSRLGAYIIHISILIIFIGALTGSVFGYKASIMFPEGETVEHLFDRKTGQPIPLGFRLHCENFTIGYYPNNMVRDYRSDVIIIDPEMFAEPLRTSIRVNHPLKHRGLTFYQSSYQPLNEFLIKVQNTKTGLERTAMVSPRHQVTWEEEGVVFGVTDTMADRMGRVHEFRIWFDSPGADPSTFGMKDKQNVTVQRPEADYSFYVQQRYATGLQVAKDPGVWIVYLGCGLMILGLYVAFMITHRRVWAYLSPADNGGSKLLLCGGSNRNKASFDQRFKELAQRLRQDQAIN</sequence>
<protein>
    <submittedName>
        <fullName evidence="8">Cytochrome c biogenesis protein ResB</fullName>
    </submittedName>
</protein>
<feature type="domain" description="ResB-like" evidence="7">
    <location>
        <begin position="15"/>
        <end position="289"/>
    </location>
</feature>
<evidence type="ECO:0000313" key="8">
    <source>
        <dbReference type="EMBL" id="HET98384.1"/>
    </source>
</evidence>
<evidence type="ECO:0000256" key="6">
    <source>
        <dbReference type="SAM" id="Phobius"/>
    </source>
</evidence>
<evidence type="ECO:0000256" key="5">
    <source>
        <dbReference type="ARBA" id="ARBA00023136"/>
    </source>
</evidence>
<dbReference type="InterPro" id="IPR007816">
    <property type="entry name" value="ResB-like_domain"/>
</dbReference>
<dbReference type="InterPro" id="IPR023494">
    <property type="entry name" value="Cyt_c_bgen_Ccs1/CcsB/ResB"/>
</dbReference>
<dbReference type="Proteomes" id="UP000885986">
    <property type="component" value="Unassembled WGS sequence"/>
</dbReference>
<evidence type="ECO:0000259" key="7">
    <source>
        <dbReference type="Pfam" id="PF05140"/>
    </source>
</evidence>
<dbReference type="EMBL" id="DSDS01000150">
    <property type="protein sequence ID" value="HET98384.1"/>
    <property type="molecule type" value="Genomic_DNA"/>
</dbReference>
<reference evidence="8" key="1">
    <citation type="journal article" date="2020" name="mSystems">
        <title>Genome- and Community-Level Interaction Insights into Carbon Utilization and Element Cycling Functions of Hydrothermarchaeota in Hydrothermal Sediment.</title>
        <authorList>
            <person name="Zhou Z."/>
            <person name="Liu Y."/>
            <person name="Xu W."/>
            <person name="Pan J."/>
            <person name="Luo Z.H."/>
            <person name="Li M."/>
        </authorList>
    </citation>
    <scope>NUCLEOTIDE SEQUENCE [LARGE SCALE GENOMIC DNA]</scope>
    <source>
        <strain evidence="8">SpSt-1224</strain>
    </source>
</reference>
<evidence type="ECO:0000256" key="2">
    <source>
        <dbReference type="ARBA" id="ARBA00022692"/>
    </source>
</evidence>
<comment type="caution">
    <text evidence="8">The sequence shown here is derived from an EMBL/GenBank/DDBJ whole genome shotgun (WGS) entry which is preliminary data.</text>
</comment>
<feature type="transmembrane region" description="Helical" evidence="6">
    <location>
        <begin position="163"/>
        <end position="187"/>
    </location>
</feature>
<evidence type="ECO:0000256" key="3">
    <source>
        <dbReference type="ARBA" id="ARBA00022748"/>
    </source>
</evidence>
<feature type="domain" description="ResB-like" evidence="7">
    <location>
        <begin position="355"/>
        <end position="434"/>
    </location>
</feature>
<proteinExistence type="predicted"/>
<name>A0A7C2TIB6_9BACT</name>
<dbReference type="PANTHER" id="PTHR31566:SF0">
    <property type="entry name" value="CYTOCHROME C BIOGENESIS PROTEIN CCS1, CHLOROPLASTIC"/>
    <property type="match status" value="1"/>
</dbReference>
<keyword evidence="4 6" id="KW-1133">Transmembrane helix</keyword>
<dbReference type="AlphaFoldDB" id="A0A7C2TIB6"/>